<reference evidence="3" key="1">
    <citation type="submission" date="2016-06" db="EMBL/GenBank/DDBJ databases">
        <authorList>
            <person name="Varghese N."/>
            <person name="Submissions Spin"/>
        </authorList>
    </citation>
    <scope>NUCLEOTIDE SEQUENCE [LARGE SCALE GENOMIC DNA]</scope>
    <source>
        <strain evidence="3">DSM 43816</strain>
    </source>
</reference>
<sequence>MQLIADLDGAEPDGDELRQPRLRGVQVGRPGQGGVQQGTRKRSSRLPRAVAWVTRRNKVTVR</sequence>
<dbReference type="InParanoid" id="A0A1C4ZNG6"/>
<dbReference type="AlphaFoldDB" id="A0A1C4ZNG6"/>
<accession>A0A1C4ZNG6</accession>
<keyword evidence="3" id="KW-1185">Reference proteome</keyword>
<evidence type="ECO:0000313" key="3">
    <source>
        <dbReference type="Proteomes" id="UP000198253"/>
    </source>
</evidence>
<proteinExistence type="predicted"/>
<dbReference type="Proteomes" id="UP000198253">
    <property type="component" value="Chromosome I"/>
</dbReference>
<dbReference type="EMBL" id="LT607413">
    <property type="protein sequence ID" value="SCF34475.1"/>
    <property type="molecule type" value="Genomic_DNA"/>
</dbReference>
<protein>
    <submittedName>
        <fullName evidence="2">Uncharacterized protein</fullName>
    </submittedName>
</protein>
<name>A0A1C4ZNG6_MICEC</name>
<organism evidence="2 3">
    <name type="scientific">Micromonospora echinospora</name>
    <name type="common">Micromonospora purpurea</name>
    <dbReference type="NCBI Taxonomy" id="1877"/>
    <lineage>
        <taxon>Bacteria</taxon>
        <taxon>Bacillati</taxon>
        <taxon>Actinomycetota</taxon>
        <taxon>Actinomycetes</taxon>
        <taxon>Micromonosporales</taxon>
        <taxon>Micromonosporaceae</taxon>
        <taxon>Micromonospora</taxon>
    </lineage>
</organism>
<evidence type="ECO:0000256" key="1">
    <source>
        <dbReference type="SAM" id="MobiDB-lite"/>
    </source>
</evidence>
<feature type="region of interest" description="Disordered" evidence="1">
    <location>
        <begin position="1"/>
        <end position="47"/>
    </location>
</feature>
<evidence type="ECO:0000313" key="2">
    <source>
        <dbReference type="EMBL" id="SCF34475.1"/>
    </source>
</evidence>
<gene>
    <name evidence="2" type="ORF">GA0070618_5518</name>
</gene>